<accession>A0A4C1SFR5</accession>
<evidence type="ECO:0000313" key="2">
    <source>
        <dbReference type="Proteomes" id="UP000299102"/>
    </source>
</evidence>
<dbReference type="EMBL" id="BGZK01006799">
    <property type="protein sequence ID" value="GBP00726.1"/>
    <property type="molecule type" value="Genomic_DNA"/>
</dbReference>
<sequence length="86" mass="10458">MPIGDLSEEAQEKRNKDYRHFRKHNTRKISRYITNEDLFNILLCTFDPYISSLRQKWNCTPMKLNKDAKQLLRDEQKTYSDEIFTK</sequence>
<dbReference type="OrthoDB" id="8193306at2759"/>
<feature type="non-terminal residue" evidence="1">
    <location>
        <position position="86"/>
    </location>
</feature>
<dbReference type="Proteomes" id="UP000299102">
    <property type="component" value="Unassembled WGS sequence"/>
</dbReference>
<proteinExistence type="predicted"/>
<reference evidence="1 2" key="1">
    <citation type="journal article" date="2019" name="Commun. Biol.">
        <title>The bagworm genome reveals a unique fibroin gene that provides high tensile strength.</title>
        <authorList>
            <person name="Kono N."/>
            <person name="Nakamura H."/>
            <person name="Ohtoshi R."/>
            <person name="Tomita M."/>
            <person name="Numata K."/>
            <person name="Arakawa K."/>
        </authorList>
    </citation>
    <scope>NUCLEOTIDE SEQUENCE [LARGE SCALE GENOMIC DNA]</scope>
</reference>
<evidence type="ECO:0000313" key="1">
    <source>
        <dbReference type="EMBL" id="GBP00726.1"/>
    </source>
</evidence>
<keyword evidence="2" id="KW-1185">Reference proteome</keyword>
<protein>
    <submittedName>
        <fullName evidence="1">Uncharacterized protein</fullName>
    </submittedName>
</protein>
<comment type="caution">
    <text evidence="1">The sequence shown here is derived from an EMBL/GenBank/DDBJ whole genome shotgun (WGS) entry which is preliminary data.</text>
</comment>
<organism evidence="1 2">
    <name type="scientific">Eumeta variegata</name>
    <name type="common">Bagworm moth</name>
    <name type="synonym">Eumeta japonica</name>
    <dbReference type="NCBI Taxonomy" id="151549"/>
    <lineage>
        <taxon>Eukaryota</taxon>
        <taxon>Metazoa</taxon>
        <taxon>Ecdysozoa</taxon>
        <taxon>Arthropoda</taxon>
        <taxon>Hexapoda</taxon>
        <taxon>Insecta</taxon>
        <taxon>Pterygota</taxon>
        <taxon>Neoptera</taxon>
        <taxon>Endopterygota</taxon>
        <taxon>Lepidoptera</taxon>
        <taxon>Glossata</taxon>
        <taxon>Ditrysia</taxon>
        <taxon>Tineoidea</taxon>
        <taxon>Psychidae</taxon>
        <taxon>Oiketicinae</taxon>
        <taxon>Eumeta</taxon>
    </lineage>
</organism>
<gene>
    <name evidence="1" type="ORF">EVAR_72669_1</name>
</gene>
<dbReference type="AlphaFoldDB" id="A0A4C1SFR5"/>
<name>A0A4C1SFR5_EUMVA</name>